<dbReference type="AlphaFoldDB" id="A0A9W6GWP1"/>
<evidence type="ECO:0000313" key="2">
    <source>
        <dbReference type="EMBL" id="GLI94497.1"/>
    </source>
</evidence>
<accession>A0A9W6GWP1</accession>
<keyword evidence="3" id="KW-1185">Reference proteome</keyword>
<keyword evidence="1" id="KW-0812">Transmembrane</keyword>
<comment type="caution">
    <text evidence="2">The sequence shown here is derived from an EMBL/GenBank/DDBJ whole genome shotgun (WGS) entry which is preliminary data.</text>
</comment>
<evidence type="ECO:0000313" key="3">
    <source>
        <dbReference type="Proteomes" id="UP001144323"/>
    </source>
</evidence>
<dbReference type="EMBL" id="BSEC01000001">
    <property type="protein sequence ID" value="GLI94497.1"/>
    <property type="molecule type" value="Genomic_DNA"/>
</dbReference>
<feature type="transmembrane region" description="Helical" evidence="1">
    <location>
        <begin position="15"/>
        <end position="34"/>
    </location>
</feature>
<dbReference type="Proteomes" id="UP001144323">
    <property type="component" value="Unassembled WGS sequence"/>
</dbReference>
<gene>
    <name evidence="2" type="ORF">LMG27198_34890</name>
</gene>
<keyword evidence="1" id="KW-1133">Transmembrane helix</keyword>
<organism evidence="2 3">
    <name type="scientific">Methylocystis echinoides</name>
    <dbReference type="NCBI Taxonomy" id="29468"/>
    <lineage>
        <taxon>Bacteria</taxon>
        <taxon>Pseudomonadati</taxon>
        <taxon>Pseudomonadota</taxon>
        <taxon>Alphaproteobacteria</taxon>
        <taxon>Hyphomicrobiales</taxon>
        <taxon>Methylocystaceae</taxon>
        <taxon>Methylocystis</taxon>
    </lineage>
</organism>
<sequence>MTQAKSAQWTASRDMLVTGLGWFSVGLGLVEFLAPRRVAEPLGMSDRATLVQTYGLREMIAGLGILLSRKPTAWLWARAAGDILDMAALAPRMGSSNRSVQKANNLAALTVAVIGVLDVYSAMKAR</sequence>
<protein>
    <recommendedName>
        <fullName evidence="4">DUF4267 domain-containing protein</fullName>
    </recommendedName>
</protein>
<name>A0A9W6GWP1_9HYPH</name>
<reference evidence="2" key="1">
    <citation type="journal article" date="2023" name="Int. J. Syst. Evol. Microbiol.">
        <title>Methylocystis iwaonis sp. nov., a type II methane-oxidizing bacterium from surface soil of a rice paddy field in Japan, and emended description of the genus Methylocystis (ex Whittenbury et al. 1970) Bowman et al. 1993.</title>
        <authorList>
            <person name="Kaise H."/>
            <person name="Sawadogo J.B."/>
            <person name="Alam M.S."/>
            <person name="Ueno C."/>
            <person name="Dianou D."/>
            <person name="Shinjo R."/>
            <person name="Asakawa S."/>
        </authorList>
    </citation>
    <scope>NUCLEOTIDE SEQUENCE</scope>
    <source>
        <strain evidence="2">LMG27198</strain>
    </source>
</reference>
<evidence type="ECO:0000256" key="1">
    <source>
        <dbReference type="SAM" id="Phobius"/>
    </source>
</evidence>
<keyword evidence="1" id="KW-0472">Membrane</keyword>
<dbReference type="RefSeq" id="WP_281804545.1">
    <property type="nucleotide sequence ID" value="NZ_BSEC01000001.1"/>
</dbReference>
<proteinExistence type="predicted"/>
<evidence type="ECO:0008006" key="4">
    <source>
        <dbReference type="Google" id="ProtNLM"/>
    </source>
</evidence>